<dbReference type="Proteomes" id="UP000199492">
    <property type="component" value="Unassembled WGS sequence"/>
</dbReference>
<organism evidence="2 3">
    <name type="scientific">Winogradskyella thalassocola</name>
    <dbReference type="NCBI Taxonomy" id="262004"/>
    <lineage>
        <taxon>Bacteria</taxon>
        <taxon>Pseudomonadati</taxon>
        <taxon>Bacteroidota</taxon>
        <taxon>Flavobacteriia</taxon>
        <taxon>Flavobacteriales</taxon>
        <taxon>Flavobacteriaceae</taxon>
        <taxon>Winogradskyella</taxon>
    </lineage>
</organism>
<dbReference type="OrthoDB" id="1352952at2"/>
<feature type="transmembrane region" description="Helical" evidence="1">
    <location>
        <begin position="6"/>
        <end position="25"/>
    </location>
</feature>
<dbReference type="STRING" id="262004.SAMN04489796_1011166"/>
<dbReference type="EMBL" id="FNCZ01000001">
    <property type="protein sequence ID" value="SDH01286.1"/>
    <property type="molecule type" value="Genomic_DNA"/>
</dbReference>
<reference evidence="3" key="1">
    <citation type="submission" date="2016-10" db="EMBL/GenBank/DDBJ databases">
        <authorList>
            <person name="Varghese N."/>
            <person name="Submissions S."/>
        </authorList>
    </citation>
    <scope>NUCLEOTIDE SEQUENCE [LARGE SCALE GENOMIC DNA]</scope>
    <source>
        <strain evidence="3">DSM 15363</strain>
    </source>
</reference>
<accession>A0A1G7YYD4</accession>
<proteinExistence type="predicted"/>
<keyword evidence="1" id="KW-1133">Transmembrane helix</keyword>
<dbReference type="RefSeq" id="WP_092466607.1">
    <property type="nucleotide sequence ID" value="NZ_FNCZ01000001.1"/>
</dbReference>
<name>A0A1G7YYD4_9FLAO</name>
<evidence type="ECO:0000256" key="1">
    <source>
        <dbReference type="SAM" id="Phobius"/>
    </source>
</evidence>
<gene>
    <name evidence="2" type="ORF">SAMN04489796_1011166</name>
</gene>
<sequence>MGTGLFIIDAIIIAIVILPFALFINGSKKRQRKLRNALQSEATQNNCKLSKTEVHSNFAIGLDEVEKKVFFYKETEDSAYAQVIDLKFIVSCKFIKDSKRIKDKTKHYDVIDKIQLSFEHQNLKEVTNFVLFNNDDEMALNNEIVIAQKWQDIINDLLEEKVKAVPSENEKQVVLA</sequence>
<evidence type="ECO:0000313" key="3">
    <source>
        <dbReference type="Proteomes" id="UP000199492"/>
    </source>
</evidence>
<keyword evidence="1" id="KW-0812">Transmembrane</keyword>
<dbReference type="AlphaFoldDB" id="A0A1G7YYD4"/>
<protein>
    <submittedName>
        <fullName evidence="2">Uncharacterized protein</fullName>
    </submittedName>
</protein>
<evidence type="ECO:0000313" key="2">
    <source>
        <dbReference type="EMBL" id="SDH01286.1"/>
    </source>
</evidence>
<keyword evidence="3" id="KW-1185">Reference proteome</keyword>
<keyword evidence="1" id="KW-0472">Membrane</keyword>